<dbReference type="PANTHER" id="PTHR33375:SF1">
    <property type="entry name" value="CHROMOSOME-PARTITIONING PROTEIN PARB-RELATED"/>
    <property type="match status" value="1"/>
</dbReference>
<comment type="caution">
    <text evidence="2">The sequence shown here is derived from an EMBL/GenBank/DDBJ whole genome shotgun (WGS) entry which is preliminary data.</text>
</comment>
<dbReference type="InterPro" id="IPR050336">
    <property type="entry name" value="Chromosome_partition/occlusion"/>
</dbReference>
<evidence type="ECO:0000313" key="2">
    <source>
        <dbReference type="EMBL" id="MBA8914709.1"/>
    </source>
</evidence>
<dbReference type="Pfam" id="PF07506">
    <property type="entry name" value="RepB"/>
    <property type="match status" value="1"/>
</dbReference>
<sequence>MSEKGKKAFVLGFEPEIVVVPINALMPVKTLRPTVKASHKYTQIAQSIREIGVVEPPVIARDAAAPGRYLLLDGHLRVEILKDAGQTEVECLVSKDDEAFTYNRSVSRVSPVMERAMIVRAMERGVPQEKIAAAMSMDVVSIKRRVKILDGICEEVVGQLADRHCPLSVFDILRKMKPLRQMAAADLMIQHNNYSVAYASAILAGTPQSELLAGAKAKPKGVTPAAMARMERELENLQMSVGAIQETFSRDNLHLTVAKGYLSRMLANQEVHRFLASRYPDLLESFRTVAEVTSTLPADEAA</sequence>
<accession>A0AA40S551</accession>
<dbReference type="RefSeq" id="WP_182555984.1">
    <property type="nucleotide sequence ID" value="NZ_BPRF01000004.1"/>
</dbReference>
<dbReference type="GO" id="GO:0007059">
    <property type="term" value="P:chromosome segregation"/>
    <property type="evidence" value="ECO:0007669"/>
    <property type="project" value="TreeGrafter"/>
</dbReference>
<proteinExistence type="predicted"/>
<evidence type="ECO:0000259" key="1">
    <source>
        <dbReference type="SMART" id="SM00470"/>
    </source>
</evidence>
<dbReference type="InterPro" id="IPR036086">
    <property type="entry name" value="ParB/Sulfiredoxin_sf"/>
</dbReference>
<name>A0AA40S551_9HYPH</name>
<reference evidence="2 3" key="1">
    <citation type="submission" date="2020-08" db="EMBL/GenBank/DDBJ databases">
        <title>Genomic Encyclopedia of Type Strains, Phase IV (KMG-IV): sequencing the most valuable type-strain genomes for metagenomic binning, comparative biology and taxonomic classification.</title>
        <authorList>
            <person name="Goeker M."/>
        </authorList>
    </citation>
    <scope>NUCLEOTIDE SEQUENCE [LARGE SCALE GENOMIC DNA]</scope>
    <source>
        <strain evidence="2 3">DSM 11490</strain>
    </source>
</reference>
<gene>
    <name evidence="2" type="ORF">HNR51_003805</name>
</gene>
<dbReference type="InterPro" id="IPR003115">
    <property type="entry name" value="ParB_N"/>
</dbReference>
<evidence type="ECO:0000313" key="3">
    <source>
        <dbReference type="Proteomes" id="UP000543554"/>
    </source>
</evidence>
<organism evidence="2 3">
    <name type="scientific">Methylorubrum thiocyanatum</name>
    <dbReference type="NCBI Taxonomy" id="47958"/>
    <lineage>
        <taxon>Bacteria</taxon>
        <taxon>Pseudomonadati</taxon>
        <taxon>Pseudomonadota</taxon>
        <taxon>Alphaproteobacteria</taxon>
        <taxon>Hyphomicrobiales</taxon>
        <taxon>Methylobacteriaceae</taxon>
        <taxon>Methylorubrum</taxon>
    </lineage>
</organism>
<dbReference type="Pfam" id="PF02195">
    <property type="entry name" value="ParB_N"/>
    <property type="match status" value="1"/>
</dbReference>
<feature type="domain" description="ParB-like N-terminal" evidence="1">
    <location>
        <begin position="18"/>
        <end position="112"/>
    </location>
</feature>
<dbReference type="SUPFAM" id="SSF109709">
    <property type="entry name" value="KorB DNA-binding domain-like"/>
    <property type="match status" value="1"/>
</dbReference>
<dbReference type="Proteomes" id="UP000543554">
    <property type="component" value="Unassembled WGS sequence"/>
</dbReference>
<dbReference type="GO" id="GO:0005694">
    <property type="term" value="C:chromosome"/>
    <property type="evidence" value="ECO:0007669"/>
    <property type="project" value="TreeGrafter"/>
</dbReference>
<dbReference type="SUPFAM" id="SSF110849">
    <property type="entry name" value="ParB/Sulfiredoxin"/>
    <property type="match status" value="1"/>
</dbReference>
<dbReference type="SMART" id="SM00470">
    <property type="entry name" value="ParB"/>
    <property type="match status" value="1"/>
</dbReference>
<dbReference type="Gene3D" id="3.90.1530.30">
    <property type="match status" value="1"/>
</dbReference>
<dbReference type="PANTHER" id="PTHR33375">
    <property type="entry name" value="CHROMOSOME-PARTITIONING PROTEIN PARB-RELATED"/>
    <property type="match status" value="1"/>
</dbReference>
<dbReference type="EMBL" id="JACJIB010000007">
    <property type="protein sequence ID" value="MBA8914709.1"/>
    <property type="molecule type" value="Genomic_DNA"/>
</dbReference>
<keyword evidence="3" id="KW-1185">Reference proteome</keyword>
<protein>
    <recommendedName>
        <fullName evidence="1">ParB-like N-terminal domain-containing protein</fullName>
    </recommendedName>
</protein>
<dbReference type="Gene3D" id="1.10.10.2830">
    <property type="match status" value="1"/>
</dbReference>
<dbReference type="AlphaFoldDB" id="A0AA40S551"/>
<dbReference type="InterPro" id="IPR011111">
    <property type="entry name" value="Plasmid_RepB"/>
</dbReference>